<reference evidence="15 16" key="1">
    <citation type="submission" date="2016-11" db="EMBL/GenBank/DDBJ databases">
        <authorList>
            <person name="Varghese N."/>
            <person name="Submissions S."/>
        </authorList>
    </citation>
    <scope>NUCLEOTIDE SEQUENCE [LARGE SCALE GENOMIC DNA]</scope>
    <source>
        <strain evidence="15 16">VTM4R57</strain>
    </source>
</reference>
<proteinExistence type="inferred from homology"/>
<dbReference type="InterPro" id="IPR001236">
    <property type="entry name" value="Lactate/malate_DH_N"/>
</dbReference>
<comment type="caution">
    <text evidence="15">The sequence shown here is derived from an EMBL/GenBank/DDBJ whole genome shotgun (WGS) entry which is preliminary data.</text>
</comment>
<feature type="binding site" evidence="7 9">
    <location>
        <position position="132"/>
    </location>
    <ligand>
        <name>substrate</name>
    </ligand>
</feature>
<comment type="similarity">
    <text evidence="1 7">Belongs to the LDH/MDH superfamily. MDH type 2 family.</text>
</comment>
<evidence type="ECO:0000256" key="3">
    <source>
        <dbReference type="ARBA" id="ARBA00020382"/>
    </source>
</evidence>
<feature type="binding site" evidence="7">
    <location>
        <position position="146"/>
    </location>
    <ligand>
        <name>NAD(+)</name>
        <dbReference type="ChEBI" id="CHEBI:57540"/>
    </ligand>
</feature>
<dbReference type="InterPro" id="IPR010945">
    <property type="entry name" value="Malate_DH_type2"/>
</dbReference>
<dbReference type="InterPro" id="IPR036291">
    <property type="entry name" value="NAD(P)-bd_dom_sf"/>
</dbReference>
<dbReference type="EC" id="1.1.1.37" evidence="2 7"/>
<evidence type="ECO:0000313" key="15">
    <source>
        <dbReference type="EMBL" id="SHL47293.1"/>
    </source>
</evidence>
<evidence type="ECO:0000259" key="13">
    <source>
        <dbReference type="Pfam" id="PF00056"/>
    </source>
</evidence>
<dbReference type="PANTHER" id="PTHR23382">
    <property type="entry name" value="MALATE DEHYDROGENASE"/>
    <property type="match status" value="1"/>
</dbReference>
<feature type="domain" description="Lactate/malate dehydrogenase N-terminal" evidence="13">
    <location>
        <begin position="41"/>
        <end position="179"/>
    </location>
</feature>
<evidence type="ECO:0000256" key="4">
    <source>
        <dbReference type="ARBA" id="ARBA00023002"/>
    </source>
</evidence>
<protein>
    <recommendedName>
        <fullName evidence="3 7">Malate dehydrogenase</fullName>
        <ecNumber evidence="2 7">1.1.1.37</ecNumber>
    </recommendedName>
</protein>
<dbReference type="HAMAP" id="MF_01517">
    <property type="entry name" value="Malate_dehydrog_2"/>
    <property type="match status" value="1"/>
</dbReference>
<dbReference type="SUPFAM" id="SSF51735">
    <property type="entry name" value="NAD(P)-binding Rossmann-fold domains"/>
    <property type="match status" value="1"/>
</dbReference>
<evidence type="ECO:0000256" key="8">
    <source>
        <dbReference type="PIRSR" id="PIRSR000102-1"/>
    </source>
</evidence>
<keyword evidence="4 7" id="KW-0560">Oxidoreductase</keyword>
<dbReference type="NCBIfam" id="NF003916">
    <property type="entry name" value="PRK05442.1"/>
    <property type="match status" value="1"/>
</dbReference>
<accession>A0ABD7M7G3</accession>
<dbReference type="FunFam" id="3.40.50.720:FF:000010">
    <property type="entry name" value="Malate dehydrogenase"/>
    <property type="match status" value="1"/>
</dbReference>
<feature type="binding site" evidence="7 10">
    <location>
        <begin position="45"/>
        <end position="51"/>
    </location>
    <ligand>
        <name>NAD(+)</name>
        <dbReference type="ChEBI" id="CHEBI:57540"/>
    </ligand>
</feature>
<dbReference type="Gene3D" id="3.90.110.10">
    <property type="entry name" value="Lactate dehydrogenase/glycoside hydrolase, family 4, C-terminal"/>
    <property type="match status" value="1"/>
</dbReference>
<feature type="compositionally biased region" description="Low complexity" evidence="12">
    <location>
        <begin position="19"/>
        <end position="38"/>
    </location>
</feature>
<dbReference type="AlphaFoldDB" id="A0ABD7M7G3"/>
<dbReference type="FunFam" id="3.90.110.10:FF:000002">
    <property type="entry name" value="Malate dehydrogenase"/>
    <property type="match status" value="1"/>
</dbReference>
<dbReference type="InterPro" id="IPR001557">
    <property type="entry name" value="L-lactate/malate_DH"/>
</dbReference>
<evidence type="ECO:0000256" key="6">
    <source>
        <dbReference type="ARBA" id="ARBA00048313"/>
    </source>
</evidence>
<dbReference type="Gene3D" id="3.40.50.720">
    <property type="entry name" value="NAD(P)-binding Rossmann-like Domain"/>
    <property type="match status" value="1"/>
</dbReference>
<feature type="domain" description="Lactate/malate dehydrogenase C-terminal" evidence="14">
    <location>
        <begin position="190"/>
        <end position="342"/>
    </location>
</feature>
<comment type="function">
    <text evidence="7">Catalyzes the reversible oxidation of malate to oxaloacetate.</text>
</comment>
<dbReference type="GO" id="GO:0030060">
    <property type="term" value="F:L-malate dehydrogenase (NAD+) activity"/>
    <property type="evidence" value="ECO:0007669"/>
    <property type="project" value="UniProtKB-UniRule"/>
</dbReference>
<evidence type="ECO:0000256" key="1">
    <source>
        <dbReference type="ARBA" id="ARBA00009613"/>
    </source>
</evidence>
<gene>
    <name evidence="7" type="primary">mdh</name>
    <name evidence="15" type="ORF">SAMN04487849_103203</name>
</gene>
<dbReference type="PROSITE" id="PS00068">
    <property type="entry name" value="MDH"/>
    <property type="match status" value="1"/>
</dbReference>
<dbReference type="InterPro" id="IPR022383">
    <property type="entry name" value="Lactate/malate_DH_C"/>
</dbReference>
<evidence type="ECO:0000259" key="14">
    <source>
        <dbReference type="Pfam" id="PF02866"/>
    </source>
</evidence>
<evidence type="ECO:0000256" key="9">
    <source>
        <dbReference type="PIRSR" id="PIRSR000102-2"/>
    </source>
</evidence>
<dbReference type="EMBL" id="FRCE01000003">
    <property type="protein sequence ID" value="SHL47293.1"/>
    <property type="molecule type" value="Genomic_DNA"/>
</dbReference>
<dbReference type="Proteomes" id="UP000184253">
    <property type="component" value="Unassembled WGS sequence"/>
</dbReference>
<evidence type="ECO:0000256" key="12">
    <source>
        <dbReference type="SAM" id="MobiDB-lite"/>
    </source>
</evidence>
<keyword evidence="5 7" id="KW-0520">NAD</keyword>
<evidence type="ECO:0000256" key="11">
    <source>
        <dbReference type="RuleBase" id="RU000422"/>
    </source>
</evidence>
<dbReference type="Pfam" id="PF00056">
    <property type="entry name" value="Ldh_1_N"/>
    <property type="match status" value="1"/>
</dbReference>
<feature type="binding site" evidence="7 9">
    <location>
        <position position="126"/>
    </location>
    <ligand>
        <name>substrate</name>
    </ligand>
</feature>
<dbReference type="NCBIfam" id="TIGR01759">
    <property type="entry name" value="MalateDH-SF1"/>
    <property type="match status" value="1"/>
</dbReference>
<dbReference type="InterPro" id="IPR001252">
    <property type="entry name" value="Malate_DH_AS"/>
</dbReference>
<evidence type="ECO:0000313" key="16">
    <source>
        <dbReference type="Proteomes" id="UP000184253"/>
    </source>
</evidence>
<feature type="active site" description="Proton acceptor" evidence="7 8">
    <location>
        <position position="221"/>
    </location>
</feature>
<feature type="binding site" evidence="7 9">
    <location>
        <position position="165"/>
    </location>
    <ligand>
        <name>substrate</name>
    </ligand>
</feature>
<name>A0ABD7M7G3_MICLU</name>
<dbReference type="InterPro" id="IPR015955">
    <property type="entry name" value="Lactate_DH/Glyco_Ohase_4_C"/>
</dbReference>
<organism evidence="15 16">
    <name type="scientific">Micrococcus luteus</name>
    <name type="common">Micrococcus lysodeikticus</name>
    <dbReference type="NCBI Taxonomy" id="1270"/>
    <lineage>
        <taxon>Bacteria</taxon>
        <taxon>Bacillati</taxon>
        <taxon>Actinomycetota</taxon>
        <taxon>Actinomycetes</taxon>
        <taxon>Micrococcales</taxon>
        <taxon>Micrococcaceae</taxon>
        <taxon>Micrococcus</taxon>
    </lineage>
</organism>
<evidence type="ECO:0000256" key="5">
    <source>
        <dbReference type="ARBA" id="ARBA00023027"/>
    </source>
</evidence>
<dbReference type="GO" id="GO:0006099">
    <property type="term" value="P:tricarboxylic acid cycle"/>
    <property type="evidence" value="ECO:0007669"/>
    <property type="project" value="UniProtKB-UniRule"/>
</dbReference>
<evidence type="ECO:0000256" key="10">
    <source>
        <dbReference type="PIRSR" id="PIRSR000102-3"/>
    </source>
</evidence>
<dbReference type="PIRSF" id="PIRSF000102">
    <property type="entry name" value="Lac_mal_DH"/>
    <property type="match status" value="1"/>
</dbReference>
<dbReference type="Pfam" id="PF02866">
    <property type="entry name" value="Ldh_1_C"/>
    <property type="match status" value="1"/>
</dbReference>
<evidence type="ECO:0000256" key="2">
    <source>
        <dbReference type="ARBA" id="ARBA00012995"/>
    </source>
</evidence>
<feature type="region of interest" description="Disordered" evidence="12">
    <location>
        <begin position="1"/>
        <end position="41"/>
    </location>
</feature>
<comment type="catalytic activity">
    <reaction evidence="6 7 11">
        <text>(S)-malate + NAD(+) = oxaloacetate + NADH + H(+)</text>
        <dbReference type="Rhea" id="RHEA:21432"/>
        <dbReference type="ChEBI" id="CHEBI:15378"/>
        <dbReference type="ChEBI" id="CHEBI:15589"/>
        <dbReference type="ChEBI" id="CHEBI:16452"/>
        <dbReference type="ChEBI" id="CHEBI:57540"/>
        <dbReference type="ChEBI" id="CHEBI:57945"/>
        <dbReference type="EC" id="1.1.1.37"/>
    </reaction>
</comment>
<feature type="binding site" evidence="7 10">
    <location>
        <position position="139"/>
    </location>
    <ligand>
        <name>NAD(+)</name>
        <dbReference type="ChEBI" id="CHEBI:57540"/>
    </ligand>
</feature>
<dbReference type="SUPFAM" id="SSF56327">
    <property type="entry name" value="LDH C-terminal domain-like"/>
    <property type="match status" value="1"/>
</dbReference>
<sequence length="375" mass="38541">MRRAGVSSAGERGHDGDVDTAQQTTAQDTAPDPASTTPRTVTVTGAAGNIGYALLFRIAAGGMLGPDTPVRLRLLEIPAALGAAEGTAMELADAAFPLLADVEVTDDPARAFDGVQHALLVGARPRTKGMERGDLLEANGGIFGPQGRAINDHAAQDVRVVVVGNPANTNALIAAAHAPDVPAERFTALTRLDHNRAVAQLAARAGVAVTDVAGVTIWGNHSATQFPDLTHARVRVDGTWRPALEVMDPAWAGEEFVPRVAKRGAEIIEVRGASSAASAASAAIDHLRDWTLGTGVDADGAPRRTSAAVVSDGSYGVPEGLISSFPVTSDGGTAWRIVPGLEPDESVLPGEGGRLAATVAELEAERDAVRGLGLL</sequence>
<feature type="binding site" evidence="7 9">
    <location>
        <position position="196"/>
    </location>
    <ligand>
        <name>substrate</name>
    </ligand>
</feature>
<feature type="binding site" evidence="7 10">
    <location>
        <begin position="163"/>
        <end position="165"/>
    </location>
    <ligand>
        <name>NAD(+)</name>
        <dbReference type="ChEBI" id="CHEBI:57540"/>
    </ligand>
</feature>
<keyword evidence="7 11" id="KW-0816">Tricarboxylic acid cycle</keyword>
<evidence type="ECO:0000256" key="7">
    <source>
        <dbReference type="HAMAP-Rule" id="MF_01517"/>
    </source>
</evidence>